<dbReference type="Gene3D" id="3.20.20.60">
    <property type="entry name" value="Phosphoenolpyruvate-binding domains"/>
    <property type="match status" value="1"/>
</dbReference>
<dbReference type="PANTHER" id="PTHR22931:SF9">
    <property type="entry name" value="PYRUVATE, PHOSPHATE DIKINASE 1, CHLOROPLASTIC"/>
    <property type="match status" value="1"/>
</dbReference>
<evidence type="ECO:0000313" key="3">
    <source>
        <dbReference type="Proteomes" id="UP000485058"/>
    </source>
</evidence>
<gene>
    <name evidence="2" type="ORF">HaLaN_08095</name>
</gene>
<evidence type="ECO:0000313" key="2">
    <source>
        <dbReference type="EMBL" id="GFH12410.1"/>
    </source>
</evidence>
<evidence type="ECO:0000259" key="1">
    <source>
        <dbReference type="Pfam" id="PF02896"/>
    </source>
</evidence>
<dbReference type="SUPFAM" id="SSF51621">
    <property type="entry name" value="Phosphoenolpyruvate/pyruvate domain"/>
    <property type="match status" value="1"/>
</dbReference>
<dbReference type="Pfam" id="PF02896">
    <property type="entry name" value="PEP-utilizers_C"/>
    <property type="match status" value="1"/>
</dbReference>
<dbReference type="AlphaFoldDB" id="A0A699YR90"/>
<dbReference type="InterPro" id="IPR015813">
    <property type="entry name" value="Pyrv/PenolPyrv_kinase-like_dom"/>
</dbReference>
<sequence>EIVAGKQPLAPPELAGDLGTFMAWVDGARRLKVLTNADTPADAAEARKFGAQGIGLCRTEHMFFASEERIAAMRRMVVAQ</sequence>
<feature type="domain" description="PEP-utilising enzyme C-terminal" evidence="1">
    <location>
        <begin position="15"/>
        <end position="71"/>
    </location>
</feature>
<proteinExistence type="predicted"/>
<dbReference type="InterPro" id="IPR000121">
    <property type="entry name" value="PEP_util_C"/>
</dbReference>
<reference evidence="2 3" key="1">
    <citation type="submission" date="2020-02" db="EMBL/GenBank/DDBJ databases">
        <title>Draft genome sequence of Haematococcus lacustris strain NIES-144.</title>
        <authorList>
            <person name="Morimoto D."/>
            <person name="Nakagawa S."/>
            <person name="Yoshida T."/>
            <person name="Sawayama S."/>
        </authorList>
    </citation>
    <scope>NUCLEOTIDE SEQUENCE [LARGE SCALE GENOMIC DNA]</scope>
    <source>
        <strain evidence="2 3">NIES-144</strain>
    </source>
</reference>
<dbReference type="InterPro" id="IPR010121">
    <property type="entry name" value="Pyruvate_phosphate_dikinase"/>
</dbReference>
<name>A0A699YR90_HAELA</name>
<feature type="non-terminal residue" evidence="2">
    <location>
        <position position="80"/>
    </location>
</feature>
<keyword evidence="3" id="KW-1185">Reference proteome</keyword>
<dbReference type="InterPro" id="IPR040442">
    <property type="entry name" value="Pyrv_kinase-like_dom_sf"/>
</dbReference>
<dbReference type="Proteomes" id="UP000485058">
    <property type="component" value="Unassembled WGS sequence"/>
</dbReference>
<dbReference type="GO" id="GO:0050242">
    <property type="term" value="F:pyruvate, phosphate dikinase activity"/>
    <property type="evidence" value="ECO:0007669"/>
    <property type="project" value="InterPro"/>
</dbReference>
<organism evidence="2 3">
    <name type="scientific">Haematococcus lacustris</name>
    <name type="common">Green alga</name>
    <name type="synonym">Haematococcus pluvialis</name>
    <dbReference type="NCBI Taxonomy" id="44745"/>
    <lineage>
        <taxon>Eukaryota</taxon>
        <taxon>Viridiplantae</taxon>
        <taxon>Chlorophyta</taxon>
        <taxon>core chlorophytes</taxon>
        <taxon>Chlorophyceae</taxon>
        <taxon>CS clade</taxon>
        <taxon>Chlamydomonadales</taxon>
        <taxon>Haematococcaceae</taxon>
        <taxon>Haematococcus</taxon>
    </lineage>
</organism>
<comment type="caution">
    <text evidence="2">The sequence shown here is derived from an EMBL/GenBank/DDBJ whole genome shotgun (WGS) entry which is preliminary data.</text>
</comment>
<accession>A0A699YR90</accession>
<dbReference type="PANTHER" id="PTHR22931">
    <property type="entry name" value="PHOSPHOENOLPYRUVATE DIKINASE-RELATED"/>
    <property type="match status" value="1"/>
</dbReference>
<feature type="non-terminal residue" evidence="2">
    <location>
        <position position="1"/>
    </location>
</feature>
<dbReference type="EMBL" id="BLLF01000501">
    <property type="protein sequence ID" value="GFH12410.1"/>
    <property type="molecule type" value="Genomic_DNA"/>
</dbReference>
<protein>
    <recommendedName>
        <fullName evidence="1">PEP-utilising enzyme C-terminal domain-containing protein</fullName>
    </recommendedName>
</protein>